<dbReference type="RefSeq" id="WP_207164737.1">
    <property type="nucleotide sequence ID" value="NZ_CP071382.1"/>
</dbReference>
<evidence type="ECO:0000313" key="3">
    <source>
        <dbReference type="EMBL" id="QSV46954.1"/>
    </source>
</evidence>
<accession>A0ABX7Q6G8</accession>
<dbReference type="EMBL" id="CP071382">
    <property type="protein sequence ID" value="QSV46954.1"/>
    <property type="molecule type" value="Genomic_DNA"/>
</dbReference>
<sequence>MPLSFTVGGATLNEADLVAHMVGAVKNIFSTMVFIDDLADSYPLDKPVSHFTCSISGMVGLGGDCSGMVGLHIPEELAREVTASMLGMGLDELEDEGDVNDAIGEITNMLAGEIKMIFSGRGMNVCLSTPSVIAGKEYSVEVVSSGAAVVVPFERGEQRFLTTLQLEGC</sequence>
<dbReference type="Pfam" id="PF13690">
    <property type="entry name" value="CheX"/>
    <property type="match status" value="1"/>
</dbReference>
<keyword evidence="1" id="KW-0145">Chemotaxis</keyword>
<dbReference type="InterPro" id="IPR028976">
    <property type="entry name" value="CheC-like_sf"/>
</dbReference>
<feature type="domain" description="Chemotaxis phosphatase CheX-like" evidence="2">
    <location>
        <begin position="55"/>
        <end position="154"/>
    </location>
</feature>
<dbReference type="Gene3D" id="3.40.1550.10">
    <property type="entry name" value="CheC-like"/>
    <property type="match status" value="1"/>
</dbReference>
<dbReference type="CDD" id="cd17906">
    <property type="entry name" value="CheX"/>
    <property type="match status" value="1"/>
</dbReference>
<dbReference type="PANTHER" id="PTHR39452">
    <property type="entry name" value="CHEY-P PHOSPHATASE CHEX"/>
    <property type="match status" value="1"/>
</dbReference>
<gene>
    <name evidence="3" type="ORF">JZM60_06730</name>
</gene>
<evidence type="ECO:0000259" key="2">
    <source>
        <dbReference type="Pfam" id="PF13690"/>
    </source>
</evidence>
<dbReference type="SUPFAM" id="SSF103039">
    <property type="entry name" value="CheC-like"/>
    <property type="match status" value="1"/>
</dbReference>
<dbReference type="InterPro" id="IPR028051">
    <property type="entry name" value="CheX-like_dom"/>
</dbReference>
<dbReference type="PANTHER" id="PTHR39452:SF1">
    <property type="entry name" value="CHEY-P PHOSPHATASE CHEX"/>
    <property type="match status" value="1"/>
</dbReference>
<organism evidence="3 4">
    <name type="scientific">Geobacter benzoatilyticus</name>
    <dbReference type="NCBI Taxonomy" id="2815309"/>
    <lineage>
        <taxon>Bacteria</taxon>
        <taxon>Pseudomonadati</taxon>
        <taxon>Thermodesulfobacteriota</taxon>
        <taxon>Desulfuromonadia</taxon>
        <taxon>Geobacterales</taxon>
        <taxon>Geobacteraceae</taxon>
        <taxon>Geobacter</taxon>
    </lineage>
</organism>
<keyword evidence="4" id="KW-1185">Reference proteome</keyword>
<evidence type="ECO:0000313" key="4">
    <source>
        <dbReference type="Proteomes" id="UP000663651"/>
    </source>
</evidence>
<protein>
    <submittedName>
        <fullName evidence="3">Chemotaxis protein CheX</fullName>
    </submittedName>
</protein>
<dbReference type="InterPro" id="IPR038756">
    <property type="entry name" value="CheX-like"/>
</dbReference>
<reference evidence="3 4" key="1">
    <citation type="submission" date="2021-03" db="EMBL/GenBank/DDBJ databases">
        <title>Geobacter metallireducens gen. nov. sp. nov., a microorganism capable of coupling the complete oxidation of organic compounds to the reduction of iron and other metals.</title>
        <authorList>
            <person name="Li Y."/>
        </authorList>
    </citation>
    <scope>NUCLEOTIDE SEQUENCE [LARGE SCALE GENOMIC DNA]</scope>
    <source>
        <strain evidence="3 4">Jerry-YX</strain>
    </source>
</reference>
<evidence type="ECO:0000256" key="1">
    <source>
        <dbReference type="ARBA" id="ARBA00022500"/>
    </source>
</evidence>
<dbReference type="Proteomes" id="UP000663651">
    <property type="component" value="Chromosome"/>
</dbReference>
<name>A0ABX7Q6G8_9BACT</name>
<proteinExistence type="predicted"/>